<protein>
    <submittedName>
        <fullName evidence="3">Uncharacterized protein</fullName>
    </submittedName>
</protein>
<dbReference type="KEGG" id="cluj:IAU68_06855"/>
<evidence type="ECO:0000313" key="4">
    <source>
        <dbReference type="Proteomes" id="UP000516235"/>
    </source>
</evidence>
<dbReference type="EMBL" id="CP061032">
    <property type="protein sequence ID" value="QNP89423.1"/>
    <property type="molecule type" value="Genomic_DNA"/>
</dbReference>
<accession>A0A7H0JWK7</accession>
<evidence type="ECO:0000256" key="1">
    <source>
        <dbReference type="SAM" id="Phobius"/>
    </source>
</evidence>
<evidence type="ECO:0000313" key="3">
    <source>
        <dbReference type="EMBL" id="QNP89423.1"/>
    </source>
</evidence>
<gene>
    <name evidence="2" type="ORF">H7348_06350</name>
    <name evidence="3" type="ORF">IAU68_06855</name>
</gene>
<feature type="transmembrane region" description="Helical" evidence="1">
    <location>
        <begin position="15"/>
        <end position="34"/>
    </location>
</feature>
<keyword evidence="1" id="KW-1133">Transmembrane helix</keyword>
<keyword evidence="1" id="KW-0472">Membrane</keyword>
<dbReference type="RefSeq" id="WP_171194131.1">
    <property type="nucleotide sequence ID" value="NZ_CP061032.1"/>
</dbReference>
<dbReference type="AlphaFoldDB" id="A0A7H0JWK7"/>
<sequence length="131" mass="14617">MMSPDFDLSPISNGWEFLAAVCSTLIVAAFGVVAQRAKAVADEKAKSDKEAARAVEANVAQVPELLDTVQYLTEQLRVQADVNRAVNRKMAELEARFKRTDVYHRWLAESMPRPPFLTEEEFYAARAAGEL</sequence>
<dbReference type="Proteomes" id="UP000516235">
    <property type="component" value="Chromosome"/>
</dbReference>
<proteinExistence type="predicted"/>
<name>A0A7H0JWK7_9CORY</name>
<dbReference type="EMBL" id="JACMYE010000004">
    <property type="protein sequence ID" value="MBC3178928.1"/>
    <property type="molecule type" value="Genomic_DNA"/>
</dbReference>
<keyword evidence="1" id="KW-0812">Transmembrane</keyword>
<reference evidence="4 5" key="1">
    <citation type="submission" date="2020-08" db="EMBL/GenBank/DDBJ databases">
        <title>novel species in genus Corynebacterium.</title>
        <authorList>
            <person name="Zhang G."/>
        </authorList>
    </citation>
    <scope>NUCLEOTIDE SEQUENCE [LARGE SCALE GENOMIC DNA]</scope>
    <source>
        <strain evidence="4 5">zg-917</strain>
        <strain evidence="3">Zg-917</strain>
    </source>
</reference>
<evidence type="ECO:0000313" key="5">
    <source>
        <dbReference type="Proteomes" id="UP000642876"/>
    </source>
</evidence>
<organism evidence="3 4">
    <name type="scientific">Corynebacterium lujinxingii</name>
    <dbReference type="NCBI Taxonomy" id="2763010"/>
    <lineage>
        <taxon>Bacteria</taxon>
        <taxon>Bacillati</taxon>
        <taxon>Actinomycetota</taxon>
        <taxon>Actinomycetes</taxon>
        <taxon>Mycobacteriales</taxon>
        <taxon>Corynebacteriaceae</taxon>
        <taxon>Corynebacterium</taxon>
    </lineage>
</organism>
<keyword evidence="5" id="KW-1185">Reference proteome</keyword>
<evidence type="ECO:0000313" key="2">
    <source>
        <dbReference type="EMBL" id="MBC3178928.1"/>
    </source>
</evidence>
<dbReference type="Proteomes" id="UP000642876">
    <property type="component" value="Unassembled WGS sequence"/>
</dbReference>